<dbReference type="Gene3D" id="3.40.50.980">
    <property type="match status" value="6"/>
</dbReference>
<dbReference type="PANTHER" id="PTHR45527">
    <property type="entry name" value="NONRIBOSOMAL PEPTIDE SYNTHETASE"/>
    <property type="match status" value="1"/>
</dbReference>
<dbReference type="SMART" id="SM00823">
    <property type="entry name" value="PKS_PP"/>
    <property type="match status" value="3"/>
</dbReference>
<dbReference type="Pfam" id="PF13193">
    <property type="entry name" value="AMP-binding_C"/>
    <property type="match status" value="3"/>
</dbReference>
<comment type="caution">
    <text evidence="6">The sequence shown here is derived from an EMBL/GenBank/DDBJ whole genome shotgun (WGS) entry which is preliminary data.</text>
</comment>
<evidence type="ECO:0000256" key="1">
    <source>
        <dbReference type="ARBA" id="ARBA00001957"/>
    </source>
</evidence>
<dbReference type="Pfam" id="PF00668">
    <property type="entry name" value="Condensation"/>
    <property type="match status" value="3"/>
</dbReference>
<dbReference type="CDD" id="cd05930">
    <property type="entry name" value="A_NRPS"/>
    <property type="match status" value="2"/>
</dbReference>
<dbReference type="Gene3D" id="2.30.38.10">
    <property type="entry name" value="Luciferase, Domain 3"/>
    <property type="match status" value="3"/>
</dbReference>
<evidence type="ECO:0000256" key="4">
    <source>
        <dbReference type="SAM" id="Coils"/>
    </source>
</evidence>
<dbReference type="Gene3D" id="3.30.559.10">
    <property type="entry name" value="Chloramphenicol acetyltransferase-like domain"/>
    <property type="match status" value="3"/>
</dbReference>
<dbReference type="CDD" id="cd19531">
    <property type="entry name" value="LCL_NRPS-like"/>
    <property type="match status" value="3"/>
</dbReference>
<organism evidence="6 7">
    <name type="scientific">Chitinimonas lacunae</name>
    <dbReference type="NCBI Taxonomy" id="1963018"/>
    <lineage>
        <taxon>Bacteria</taxon>
        <taxon>Pseudomonadati</taxon>
        <taxon>Pseudomonadota</taxon>
        <taxon>Betaproteobacteria</taxon>
        <taxon>Neisseriales</taxon>
        <taxon>Chitinibacteraceae</taxon>
        <taxon>Chitinimonas</taxon>
    </lineage>
</organism>
<dbReference type="PANTHER" id="PTHR45527:SF1">
    <property type="entry name" value="FATTY ACID SYNTHASE"/>
    <property type="match status" value="1"/>
</dbReference>
<dbReference type="EMBL" id="JBHSBU010000001">
    <property type="protein sequence ID" value="MFC4159173.1"/>
    <property type="molecule type" value="Genomic_DNA"/>
</dbReference>
<dbReference type="NCBIfam" id="TIGR01733">
    <property type="entry name" value="AA-adenyl-dom"/>
    <property type="match status" value="3"/>
</dbReference>
<evidence type="ECO:0000313" key="7">
    <source>
        <dbReference type="Proteomes" id="UP001595791"/>
    </source>
</evidence>
<dbReference type="InterPro" id="IPR001242">
    <property type="entry name" value="Condensation_dom"/>
</dbReference>
<evidence type="ECO:0000256" key="3">
    <source>
        <dbReference type="ARBA" id="ARBA00022553"/>
    </source>
</evidence>
<accession>A0ABV8MPX4</accession>
<comment type="cofactor">
    <cofactor evidence="1">
        <name>pantetheine 4'-phosphate</name>
        <dbReference type="ChEBI" id="CHEBI:47942"/>
    </cofactor>
</comment>
<proteinExistence type="predicted"/>
<dbReference type="InterPro" id="IPR025110">
    <property type="entry name" value="AMP-bd_C"/>
</dbReference>
<dbReference type="InterPro" id="IPR009081">
    <property type="entry name" value="PP-bd_ACP"/>
</dbReference>
<dbReference type="Pfam" id="PF00550">
    <property type="entry name" value="PP-binding"/>
    <property type="match status" value="3"/>
</dbReference>
<keyword evidence="3" id="KW-0597">Phosphoprotein</keyword>
<dbReference type="InterPro" id="IPR000873">
    <property type="entry name" value="AMP-dep_synth/lig_dom"/>
</dbReference>
<evidence type="ECO:0000256" key="2">
    <source>
        <dbReference type="ARBA" id="ARBA00022450"/>
    </source>
</evidence>
<dbReference type="PROSITE" id="PS50075">
    <property type="entry name" value="CARRIER"/>
    <property type="match status" value="3"/>
</dbReference>
<dbReference type="InterPro" id="IPR006162">
    <property type="entry name" value="Ppantetheine_attach_site"/>
</dbReference>
<feature type="domain" description="Carrier" evidence="5">
    <location>
        <begin position="953"/>
        <end position="1028"/>
    </location>
</feature>
<dbReference type="InterPro" id="IPR045851">
    <property type="entry name" value="AMP-bd_C_sf"/>
</dbReference>
<keyword evidence="7" id="KW-1185">Reference proteome</keyword>
<reference evidence="7" key="1">
    <citation type="journal article" date="2019" name="Int. J. Syst. Evol. Microbiol.">
        <title>The Global Catalogue of Microorganisms (GCM) 10K type strain sequencing project: providing services to taxonomists for standard genome sequencing and annotation.</title>
        <authorList>
            <consortium name="The Broad Institute Genomics Platform"/>
            <consortium name="The Broad Institute Genome Sequencing Center for Infectious Disease"/>
            <person name="Wu L."/>
            <person name="Ma J."/>
        </authorList>
    </citation>
    <scope>NUCLEOTIDE SEQUENCE [LARGE SCALE GENOMIC DNA]</scope>
    <source>
        <strain evidence="7">LMG 29894</strain>
    </source>
</reference>
<keyword evidence="4" id="KW-0175">Coiled coil</keyword>
<dbReference type="InterPro" id="IPR020806">
    <property type="entry name" value="PKS_PP-bd"/>
</dbReference>
<gene>
    <name evidence="6" type="ORF">ACFOW7_07355</name>
</gene>
<evidence type="ECO:0000313" key="6">
    <source>
        <dbReference type="EMBL" id="MFC4159173.1"/>
    </source>
</evidence>
<feature type="domain" description="Carrier" evidence="5">
    <location>
        <begin position="1997"/>
        <end position="2072"/>
    </location>
</feature>
<dbReference type="NCBIfam" id="NF003417">
    <property type="entry name" value="PRK04813.1"/>
    <property type="match status" value="3"/>
</dbReference>
<dbReference type="CDD" id="cd12117">
    <property type="entry name" value="A_NRPS_Srf_like"/>
    <property type="match status" value="1"/>
</dbReference>
<dbReference type="Gene3D" id="3.30.559.30">
    <property type="entry name" value="Nonribosomal peptide synthetase, condensation domain"/>
    <property type="match status" value="3"/>
</dbReference>
<sequence>MQSGYKDNKNDIYPLSYAQQSLWFLTEWAPESGAYNMGSIYRIEGELDIPRLRLALDRVMRRHPVLCSIFGETPEGPFQRVIEPVETPFELIETSDELSILELAQWQIERPFDLRHEPAIRAILYRQGSGLHYLVLVQHHLVSDAWSIELIARDLSAAYRGDLPATVARHYGEFAQAEKSPGHERLLAQSRRDWLKRLAGMPTVLELPRQFPRPAVRDFSGNTFSQPMSAELLTRLKQYCVSKRCTLATVLLAAYQSLLCRYTGQTDFGLGMPVAGRMAPGSEETVGMFVNMVVLRATIDPAASFETLLGQTRRAMLLAMDQQDYPFALLARDLVQEQDRSREPLVQNTFNYLKASACPLGLSGTEVERVYRETSYSKFDFSLQFVESDSGVQCFIVYDSRLFAPWFIDRLFSHFRCLLEQAISAPEQRIKDLPLLDKAELAQLVAWNHTALSQLNPQQSIHQLFEAQVAQQPDAVAVVFADRQLSYGELNRQANRLAHRLVDLGVGPDTLVAICVERSLEMVVGLLAILKAGGAYVPLDPDYPAERLAYMLDDTAAPLILTQSWLQARLPAHSARVICLDEPMRDGSDANLAVRLHPDNLAYCIYTSGSTGKPKGAINTHQGFVNLVRWYFSDRVNTTGSERVLLASSLSFDLTQKNLLGTLSFGATVIVPVGATADSDGLREAWQRHRPTRINCAPSAYRAFRAAIPDSSIRTVVLGGEPIEPGLVAQLAARGITLVNSYGPTECADVAISHLADPAAGSVPLGKPVPNVRIHILDASLNRVPVGVTGEIYIAGVGLARGYLNRPDLTAEKFLPSPFDGPGSRMYRTGDLGYYLPNGEIEFLGRTDHQVKIRGFRIELSEVDNALQGCEGVREAVVMVDRSQQQLVAYVVGTAVDAEALRQALRQSLPDHMVPSGWVFLDAFPLNPNGKIDRKALATLALTEAHSGTEYVAPRTEAEALLATIWAGVLQCERVGLHDNFFALGGHSLLATQVVTRIRQAFQVELPLRVFFAAQNLAELAQQIASAQGLEQQPIAVAPREGDLPCSFAQQRLWFLEQYEPDSSLYNLPAVWRLKGALDHPALTQSLNDLLARHEVLRTHFVQAGESAVQQIADVLTLNPTLIDLSDQPDAEAEALRQLRAEAARPFDLGQAPLLRAHLVKLDAATHLLLLTMHHIVSDGWSMGVLKRELSALYQARLSGMPADLPPLPIQYADFARWQRHWLQGAVLARQVDYWKHRLAGAPAVLALPTDHPRPASRTTEGASVPFELSAELSARLRQLSQQAQATPFMTLAAVFNVLLHRYSQQDDLCIGYPVANRQRAEVEGLIGFFVNTLVLRTRLSPEQRFIDLLQQVRESVLDADAHQDVPFEKLVEELQPERSLSYTPLFQVMLTLNNTGEEALTLAEVTAEPVRLGTGSAKFDLMLGLAEHSGQLAGALSYSTALFEAATIERMIGHFRTLLEAVVAAPQRRIKELPLLSEAELAQRLAWNHTALAYPNPQQSIHQLFEAQVAQQPDAVAVVFADRQLSYGELNRQANRLAHRLVDLGVGPDTLVAICVERSLEMVVGLLAILKAGGAYVPLDPDYPAERLAYMLDDTAAPLILTQSWLQARLPAHSARVICLDEPMRDGSDANLAVRLHPDNLAYCIYTSGSTGKPKGAINTHQGFVNLVRWYFSDRVNTTGSERVLLASSLSFDLTQKNLLGTLAFGATVIVPVGATADSDGLREAWQRHRPTRINCAPSAYRAFRAAIPDSSIRTVVLGGEPIEPGLVAQLAARGITLVNSYGPTECADVAISHLADPAAGSVPLGKPVPNVRIHILDASLNRVPVGVTGEIYIAGVGLARGYLNRPDLTAEKFLPSPFDGPGSRMYRTGDLGYYLPNGEIEFLGRTDHQVKIRGFRIELSEVDNALQGCEGVREAVVMVEPTQQRLVAYVVGKTEAAVDAEALRQALRQSLPDHMVPSGWVFLDAFPLNPNGKIDRKLLTGMTPLQADSGLAYLAPRTEVETLLAAIWAEVLQCERIGLHDNFFVLGGHSLLATQVMARIRQTFQIELPLRVFFTVSNLAELAQQISEAQGAQSQVIAIVPRDQPLPASFAQQRLWFLEQYEPGSPLYNLSAAWRLDGVVDYWALTQSLNDLLARHEALRTYFVPGDGMPLQQIAGSLTLSPVLVDLSGQPDAETEALHQLGLAAAQPFDPAQAPLLRVHLFKLSQTTHLLLLTMHHIVSDGWSMGVIKREWSELYRARCAGQPAVLPPLPIQYADFALWQRQRLQGTLLAKRLDYWKRQLAGAPAVLALPTDRPRPAIRSHQGAAVPFELGTELSAQLHQLSRQCQSTLFMTLAAAFNVLLHRYSQQDDICIGYAVANRQRAEIEELVGFFVNTLVLRTRLQPEWHFIDLLERVRESVLDADAHQELPFEKLVEELQPERNPGHTPLFQVMLTLNNTAEAPLALGEVKAEPLRVGSHRAKFDLTLGLVEHEGQLIGSLSYSTALFDAATIERMVGHFRTVLAAVVADPTTPLKDLPLLSKTEVEQLAAWNDTTVAYPAERCIHELFEDQVRANPEAVALLIGEQQLSYGELNRRANQLAHHLVAQGVGRDTLVGLCVERSLDMVVGLLAILKAGGAYLPLDPDYPAERLAYMVEDTGAALILTQAKLRACLPAQAARLLCLDEPDRWAVHPFDDLPGRVRSRDLAYCLFTSGSTGRPKATLIEHRSVVRLVRNVDYARLDASQVFLQAAPLAFDASTLELWGSLLNGARLAILPPGKASFDELAQAIERHEVSILWLTAALFEQFSRTHLSALRSVRQLLAGGDVLAAGAIRRVLDGLPHCTLINGYGPTESTTFAACYRFPPDFAGASAPIGRPIANTRIYLLDRHRQPVPQGVVGEIHIGGDGLARGYLNRPELTAERFITTPYGRLYRSGDLGRYLPDGNIEFLGRLDHQVKIRGFRIEPGEVEAALRACPAVAEALVVPHEDDGDKRLVAYLIAADGQLLDTAELRRRLALSLADHMLPSAFVVLPAFPLTPNGKLDRRALPAPDRTALIHSEFAAPEGEVEQTIAALWQELLRLERVGRHDHFFALGGHSLLAAQLAGRLRERLGVNLSLRELFELPVLSQLAARLTELQLQQFSTDELAALEQELAGLSEEALRALLEGASIEQ</sequence>
<dbReference type="Gene3D" id="3.30.300.30">
    <property type="match status" value="3"/>
</dbReference>
<dbReference type="SUPFAM" id="SSF52777">
    <property type="entry name" value="CoA-dependent acyltransferases"/>
    <property type="match status" value="6"/>
</dbReference>
<dbReference type="PROSITE" id="PS00012">
    <property type="entry name" value="PHOSPHOPANTETHEINE"/>
    <property type="match status" value="2"/>
</dbReference>
<dbReference type="Proteomes" id="UP001595791">
    <property type="component" value="Unassembled WGS sequence"/>
</dbReference>
<dbReference type="RefSeq" id="WP_378162651.1">
    <property type="nucleotide sequence ID" value="NZ_JBHSBU010000001.1"/>
</dbReference>
<dbReference type="Gene3D" id="1.10.1200.10">
    <property type="entry name" value="ACP-like"/>
    <property type="match status" value="3"/>
</dbReference>
<feature type="coiled-coil region" evidence="4">
    <location>
        <begin position="3120"/>
        <end position="3147"/>
    </location>
</feature>
<dbReference type="SUPFAM" id="SSF47336">
    <property type="entry name" value="ACP-like"/>
    <property type="match status" value="3"/>
</dbReference>
<protein>
    <submittedName>
        <fullName evidence="6">Amino acid adenylation domain-containing protein</fullName>
    </submittedName>
</protein>
<dbReference type="SUPFAM" id="SSF56801">
    <property type="entry name" value="Acetyl-CoA synthetase-like"/>
    <property type="match status" value="3"/>
</dbReference>
<evidence type="ECO:0000259" key="5">
    <source>
        <dbReference type="PROSITE" id="PS50075"/>
    </source>
</evidence>
<keyword evidence="2" id="KW-0596">Phosphopantetheine</keyword>
<name>A0ABV8MPX4_9NEIS</name>
<dbReference type="Pfam" id="PF00501">
    <property type="entry name" value="AMP-binding"/>
    <property type="match status" value="3"/>
</dbReference>
<feature type="domain" description="Carrier" evidence="5">
    <location>
        <begin position="3043"/>
        <end position="3118"/>
    </location>
</feature>
<dbReference type="InterPro" id="IPR010071">
    <property type="entry name" value="AA_adenyl_dom"/>
</dbReference>
<dbReference type="InterPro" id="IPR036736">
    <property type="entry name" value="ACP-like_sf"/>
</dbReference>
<dbReference type="InterPro" id="IPR023213">
    <property type="entry name" value="CAT-like_dom_sf"/>
</dbReference>